<keyword evidence="5 14" id="KW-0436">Ligase</keyword>
<dbReference type="InterPro" id="IPR004101">
    <property type="entry name" value="Mur_ligase_C"/>
</dbReference>
<reference evidence="19" key="1">
    <citation type="journal article" date="2019" name="Int. J. Syst. Evol. Microbiol.">
        <title>The Global Catalogue of Microorganisms (GCM) 10K type strain sequencing project: providing services to taxonomists for standard genome sequencing and annotation.</title>
        <authorList>
            <consortium name="The Broad Institute Genomics Platform"/>
            <consortium name="The Broad Institute Genome Sequencing Center for Infectious Disease"/>
            <person name="Wu L."/>
            <person name="Ma J."/>
        </authorList>
    </citation>
    <scope>NUCLEOTIDE SEQUENCE [LARGE SCALE GENOMIC DNA]</scope>
    <source>
        <strain evidence="19">CGMCC 4.7682</strain>
    </source>
</reference>
<dbReference type="SUPFAM" id="SSF51984">
    <property type="entry name" value="MurCD N-terminal domain"/>
    <property type="match status" value="1"/>
</dbReference>
<dbReference type="InterPro" id="IPR036615">
    <property type="entry name" value="Mur_ligase_C_dom_sf"/>
</dbReference>
<evidence type="ECO:0000256" key="6">
    <source>
        <dbReference type="ARBA" id="ARBA00022618"/>
    </source>
</evidence>
<dbReference type="InterPro" id="IPR013221">
    <property type="entry name" value="Mur_ligase_cen"/>
</dbReference>
<keyword evidence="9 14" id="KW-0133">Cell shape</keyword>
<dbReference type="Gene3D" id="3.90.190.20">
    <property type="entry name" value="Mur ligase, C-terminal domain"/>
    <property type="match status" value="1"/>
</dbReference>
<feature type="binding site" evidence="14">
    <location>
        <begin position="122"/>
        <end position="128"/>
    </location>
    <ligand>
        <name>ATP</name>
        <dbReference type="ChEBI" id="CHEBI:30616"/>
    </ligand>
</feature>
<keyword evidence="12 14" id="KW-0961">Cell wall biogenesis/degradation</keyword>
<feature type="domain" description="Mur ligase central" evidence="17">
    <location>
        <begin position="120"/>
        <end position="302"/>
    </location>
</feature>
<dbReference type="SUPFAM" id="SSF53244">
    <property type="entry name" value="MurD-like peptide ligases, peptide-binding domain"/>
    <property type="match status" value="1"/>
</dbReference>
<evidence type="ECO:0000259" key="17">
    <source>
        <dbReference type="Pfam" id="PF08245"/>
    </source>
</evidence>
<dbReference type="InterPro" id="IPR050061">
    <property type="entry name" value="MurCDEF_pg_biosynth"/>
</dbReference>
<comment type="similarity">
    <text evidence="14">Belongs to the MurCDEF family.</text>
</comment>
<evidence type="ECO:0000256" key="3">
    <source>
        <dbReference type="ARBA" id="ARBA00012211"/>
    </source>
</evidence>
<dbReference type="InterPro" id="IPR036565">
    <property type="entry name" value="Mur-like_cat_sf"/>
</dbReference>
<keyword evidence="4 14" id="KW-0963">Cytoplasm</keyword>
<evidence type="ECO:0000256" key="10">
    <source>
        <dbReference type="ARBA" id="ARBA00022984"/>
    </source>
</evidence>
<dbReference type="SUPFAM" id="SSF53623">
    <property type="entry name" value="MurD-like peptide ligases, catalytic domain"/>
    <property type="match status" value="1"/>
</dbReference>
<evidence type="ECO:0000256" key="14">
    <source>
        <dbReference type="HAMAP-Rule" id="MF_00046"/>
    </source>
</evidence>
<evidence type="ECO:0000313" key="18">
    <source>
        <dbReference type="EMBL" id="MFC3511205.1"/>
    </source>
</evidence>
<dbReference type="EC" id="6.3.2.8" evidence="3 14"/>
<comment type="pathway">
    <text evidence="2 14">Cell wall biogenesis; peptidoglycan biosynthesis.</text>
</comment>
<comment type="subcellular location">
    <subcellularLocation>
        <location evidence="1 14">Cytoplasm</location>
    </subcellularLocation>
</comment>
<dbReference type="InterPro" id="IPR000713">
    <property type="entry name" value="Mur_ligase_N"/>
</dbReference>
<evidence type="ECO:0000256" key="11">
    <source>
        <dbReference type="ARBA" id="ARBA00023306"/>
    </source>
</evidence>
<keyword evidence="7 14" id="KW-0547">Nucleotide-binding</keyword>
<sequence>MPDTPELPARLRRAHLIGIGGAGMSGIARILLARGAAVSGSDAKESRALLSLRAQGATLFVGQKAENLGELAEPPSAVVVSTAIKETNPELAAARERGIPVLHRAQALAGLMAGHRVACIAGTHGKTSTTSMLTVALQNCRMDPSFAIGGDLNESGANAHHGEGGVFVAEADESDGSFLTYSPSVAVVTNVEPDHLDHHRTAEAYVKVFSDFVGQIEPGGLLIVCADDEGAARLGDEAAAAGVRVRRYGRAASGEGDVRVLDYTPAPDGGVVRVALDGEEHDLRVAVPGEHMALNAVAALLAGIELGAPLDGMAAGLAAFGGVRRRFEFKGRAGDVRVYDDYAHHPTEVAAQLRAVRTAAGSGRVVVVFQPHLFSRTQTFAAEFAEALSLADEVVVLDVFGAREEPVPGVTGALIADRVTVPVHYQPAFDVAAGLVADLVRPGDLAITMGAGDVTQLGPEILAELDRRAGRA</sequence>
<evidence type="ECO:0000256" key="9">
    <source>
        <dbReference type="ARBA" id="ARBA00022960"/>
    </source>
</evidence>
<organism evidence="18 19">
    <name type="scientific">Amycolatopsis halotolerans</name>
    <dbReference type="NCBI Taxonomy" id="330083"/>
    <lineage>
        <taxon>Bacteria</taxon>
        <taxon>Bacillati</taxon>
        <taxon>Actinomycetota</taxon>
        <taxon>Actinomycetes</taxon>
        <taxon>Pseudonocardiales</taxon>
        <taxon>Pseudonocardiaceae</taxon>
        <taxon>Amycolatopsis</taxon>
    </lineage>
</organism>
<evidence type="ECO:0000313" key="19">
    <source>
        <dbReference type="Proteomes" id="UP001595764"/>
    </source>
</evidence>
<keyword evidence="8 14" id="KW-0067">ATP-binding</keyword>
<dbReference type="Gene3D" id="3.40.50.720">
    <property type="entry name" value="NAD(P)-binding Rossmann-like Domain"/>
    <property type="match status" value="1"/>
</dbReference>
<evidence type="ECO:0000256" key="13">
    <source>
        <dbReference type="ARBA" id="ARBA00047833"/>
    </source>
</evidence>
<dbReference type="Proteomes" id="UP001595764">
    <property type="component" value="Unassembled WGS sequence"/>
</dbReference>
<evidence type="ECO:0000256" key="12">
    <source>
        <dbReference type="ARBA" id="ARBA00023316"/>
    </source>
</evidence>
<dbReference type="RefSeq" id="WP_377870098.1">
    <property type="nucleotide sequence ID" value="NZ_JBHMAY010000019.1"/>
</dbReference>
<dbReference type="PANTHER" id="PTHR43445">
    <property type="entry name" value="UDP-N-ACETYLMURAMATE--L-ALANINE LIGASE-RELATED"/>
    <property type="match status" value="1"/>
</dbReference>
<dbReference type="NCBIfam" id="TIGR01082">
    <property type="entry name" value="murC"/>
    <property type="match status" value="1"/>
</dbReference>
<feature type="domain" description="Mur ligase C-terminal" evidence="16">
    <location>
        <begin position="325"/>
        <end position="452"/>
    </location>
</feature>
<evidence type="ECO:0000256" key="8">
    <source>
        <dbReference type="ARBA" id="ARBA00022840"/>
    </source>
</evidence>
<evidence type="ECO:0000259" key="16">
    <source>
        <dbReference type="Pfam" id="PF02875"/>
    </source>
</evidence>
<dbReference type="InterPro" id="IPR005758">
    <property type="entry name" value="UDP-N-AcMur_Ala_ligase_MurC"/>
</dbReference>
<comment type="function">
    <text evidence="14">Cell wall formation.</text>
</comment>
<evidence type="ECO:0000256" key="2">
    <source>
        <dbReference type="ARBA" id="ARBA00004752"/>
    </source>
</evidence>
<keyword evidence="10 14" id="KW-0573">Peptidoglycan synthesis</keyword>
<comment type="caution">
    <text evidence="18">The sequence shown here is derived from an EMBL/GenBank/DDBJ whole genome shotgun (WGS) entry which is preliminary data.</text>
</comment>
<dbReference type="Gene3D" id="3.40.1190.10">
    <property type="entry name" value="Mur-like, catalytic domain"/>
    <property type="match status" value="1"/>
</dbReference>
<keyword evidence="6 14" id="KW-0132">Cell division</keyword>
<feature type="domain" description="Mur ligase N-terminal catalytic" evidence="15">
    <location>
        <begin position="14"/>
        <end position="115"/>
    </location>
</feature>
<keyword evidence="19" id="KW-1185">Reference proteome</keyword>
<evidence type="ECO:0000256" key="5">
    <source>
        <dbReference type="ARBA" id="ARBA00022598"/>
    </source>
</evidence>
<proteinExistence type="inferred from homology"/>
<comment type="catalytic activity">
    <reaction evidence="13 14">
        <text>UDP-N-acetyl-alpha-D-muramate + L-alanine + ATP = UDP-N-acetyl-alpha-D-muramoyl-L-alanine + ADP + phosphate + H(+)</text>
        <dbReference type="Rhea" id="RHEA:23372"/>
        <dbReference type="ChEBI" id="CHEBI:15378"/>
        <dbReference type="ChEBI" id="CHEBI:30616"/>
        <dbReference type="ChEBI" id="CHEBI:43474"/>
        <dbReference type="ChEBI" id="CHEBI:57972"/>
        <dbReference type="ChEBI" id="CHEBI:70757"/>
        <dbReference type="ChEBI" id="CHEBI:83898"/>
        <dbReference type="ChEBI" id="CHEBI:456216"/>
        <dbReference type="EC" id="6.3.2.8"/>
    </reaction>
</comment>
<evidence type="ECO:0000256" key="7">
    <source>
        <dbReference type="ARBA" id="ARBA00022741"/>
    </source>
</evidence>
<dbReference type="Pfam" id="PF08245">
    <property type="entry name" value="Mur_ligase_M"/>
    <property type="match status" value="1"/>
</dbReference>
<dbReference type="PANTHER" id="PTHR43445:SF3">
    <property type="entry name" value="UDP-N-ACETYLMURAMATE--L-ALANINE LIGASE"/>
    <property type="match status" value="1"/>
</dbReference>
<dbReference type="Pfam" id="PF02875">
    <property type="entry name" value="Mur_ligase_C"/>
    <property type="match status" value="1"/>
</dbReference>
<gene>
    <name evidence="14 18" type="primary">murC</name>
    <name evidence="18" type="ORF">ACFORO_13590</name>
</gene>
<evidence type="ECO:0000256" key="4">
    <source>
        <dbReference type="ARBA" id="ARBA00022490"/>
    </source>
</evidence>
<dbReference type="GO" id="GO:0008763">
    <property type="term" value="F:UDP-N-acetylmuramate-L-alanine ligase activity"/>
    <property type="evidence" value="ECO:0007669"/>
    <property type="project" value="UniProtKB-EC"/>
</dbReference>
<evidence type="ECO:0000259" key="15">
    <source>
        <dbReference type="Pfam" id="PF01225"/>
    </source>
</evidence>
<evidence type="ECO:0000256" key="1">
    <source>
        <dbReference type="ARBA" id="ARBA00004496"/>
    </source>
</evidence>
<name>A0ABV7QG44_9PSEU</name>
<dbReference type="EMBL" id="JBHRWI010000016">
    <property type="protein sequence ID" value="MFC3511205.1"/>
    <property type="molecule type" value="Genomic_DNA"/>
</dbReference>
<dbReference type="Pfam" id="PF01225">
    <property type="entry name" value="Mur_ligase"/>
    <property type="match status" value="1"/>
</dbReference>
<accession>A0ABV7QG44</accession>
<keyword evidence="11 14" id="KW-0131">Cell cycle</keyword>
<dbReference type="HAMAP" id="MF_00046">
    <property type="entry name" value="MurC"/>
    <property type="match status" value="1"/>
</dbReference>
<protein>
    <recommendedName>
        <fullName evidence="3 14">UDP-N-acetylmuramate--L-alanine ligase</fullName>
        <ecNumber evidence="3 14">6.3.2.8</ecNumber>
    </recommendedName>
    <alternativeName>
        <fullName evidence="14">UDP-N-acetylmuramoyl-L-alanine synthetase</fullName>
    </alternativeName>
</protein>